<evidence type="ECO:0000256" key="13">
    <source>
        <dbReference type="ARBA" id="ARBA00023288"/>
    </source>
</evidence>
<dbReference type="AlphaFoldDB" id="A0AAE1YMT8"/>
<feature type="signal peptide" evidence="18">
    <location>
        <begin position="1"/>
        <end position="21"/>
    </location>
</feature>
<protein>
    <recommendedName>
        <fullName evidence="4">glucan endo-1,3-beta-D-glucosidase</fullName>
        <ecNumber evidence="4">3.2.1.39</ecNumber>
    </recommendedName>
</protein>
<dbReference type="GO" id="GO:0005886">
    <property type="term" value="C:plasma membrane"/>
    <property type="evidence" value="ECO:0007669"/>
    <property type="project" value="UniProtKB-SubCell"/>
</dbReference>
<reference evidence="20" key="2">
    <citation type="journal article" date="2024" name="Plant">
        <title>Genomic evolution and insights into agronomic trait innovations of Sesamum species.</title>
        <authorList>
            <person name="Miao H."/>
            <person name="Wang L."/>
            <person name="Qu L."/>
            <person name="Liu H."/>
            <person name="Sun Y."/>
            <person name="Le M."/>
            <person name="Wang Q."/>
            <person name="Wei S."/>
            <person name="Zheng Y."/>
            <person name="Lin W."/>
            <person name="Duan Y."/>
            <person name="Cao H."/>
            <person name="Xiong S."/>
            <person name="Wang X."/>
            <person name="Wei L."/>
            <person name="Li C."/>
            <person name="Ma Q."/>
            <person name="Ju M."/>
            <person name="Zhao R."/>
            <person name="Li G."/>
            <person name="Mu C."/>
            <person name="Tian Q."/>
            <person name="Mei H."/>
            <person name="Zhang T."/>
            <person name="Gao T."/>
            <person name="Zhang H."/>
        </authorList>
    </citation>
    <scope>NUCLEOTIDE SEQUENCE</scope>
    <source>
        <strain evidence="20">3651</strain>
    </source>
</reference>
<comment type="similarity">
    <text evidence="3 16">Belongs to the glycosyl hydrolase 17 family.</text>
</comment>
<keyword evidence="13" id="KW-0449">Lipoprotein</keyword>
<feature type="active site" description="Nucleophile" evidence="15">
    <location>
        <position position="527"/>
    </location>
</feature>
<accession>A0AAE1YMT8</accession>
<dbReference type="InterPro" id="IPR000490">
    <property type="entry name" value="Glyco_hydro_17"/>
</dbReference>
<evidence type="ECO:0000256" key="11">
    <source>
        <dbReference type="ARBA" id="ARBA00023157"/>
    </source>
</evidence>
<sequence length="746" mass="82549">MTPRSTFGIFFFLIFVRSIDGSGFCCNLGTQTSHLLDPTITVQLMKDNGFEKVKLFESDGTYLEALAGSKLQVMVGVPNYLLSTMATKPEAAEEYVANNVSHWRSKDVDIRYVAVGNEPLLKSYGGNFTNFTFPALQNIQGALEKAGLAKTVKATIPFNADIFYSPTGSPSGGIFRPDIQDLMVSIAKYMNDHGCPITVNIYPFISLYYDPNFPINYAFFDGGVPPLTDGNYTYTNALDANFDTLVVTLEKNGFGSLPIIVGEIGWPSDGNPNANATLAQKFYQGLVKRVKADVGTPRRAAAPDIYMFSLIDEDAKSIAPGPFEPHWGIFNIDGSMKFSLDLGDGKTLTGAKGVQYLEKQWCVVSPDANVNDPKFGEAVGDACGHADCTALTPGSSCGSLDVKGNASFAFNMYFQTNDQKSESCDKFKPYSMITTTDPSAGTCKFPIMFKTELKGNAQGHVQQGDGSNASTRKMNSGVLGAVMLALITPIPRFRRLFYGVDVVKFYRRKFYGVPNLILSQKIMVAVDVDEVLGNFVSALNQFIADRCSLDHSISEYRVYEFFKIWNCSHDEADIRVHEFFKTPYFKKGIYPIPGARKALQNLSEFCKLSIDTYVSEASLCSISLFSTLSSVTYLIRKSIQVPVRTQSKVRQSSGLRNKHCPGLFQEIHFGNHFALDGQSRPKSDICKLMGTKVLIDDNPRYAIECAEVGIKVVFFDYENSYPWCKTGNIREHYQELLLPDLILQGQ</sequence>
<dbReference type="Proteomes" id="UP001293254">
    <property type="component" value="Unassembled WGS sequence"/>
</dbReference>
<evidence type="ECO:0000256" key="17">
    <source>
        <dbReference type="RuleBase" id="RU004336"/>
    </source>
</evidence>
<evidence type="ECO:0000256" key="9">
    <source>
        <dbReference type="ARBA" id="ARBA00022821"/>
    </source>
</evidence>
<comment type="subcellular location">
    <subcellularLocation>
        <location evidence="2">Cell membrane</location>
        <topology evidence="2">Lipid-anchor</topology>
        <topology evidence="2">GPI-anchor</topology>
    </subcellularLocation>
</comment>
<evidence type="ECO:0000256" key="3">
    <source>
        <dbReference type="ARBA" id="ARBA00008773"/>
    </source>
</evidence>
<keyword evidence="5" id="KW-1003">Cell membrane</keyword>
<reference evidence="20" key="1">
    <citation type="submission" date="2020-06" db="EMBL/GenBank/DDBJ databases">
        <authorList>
            <person name="Li T."/>
            <person name="Hu X."/>
            <person name="Zhang T."/>
            <person name="Song X."/>
            <person name="Zhang H."/>
            <person name="Dai N."/>
            <person name="Sheng W."/>
            <person name="Hou X."/>
            <person name="Wei L."/>
        </authorList>
    </citation>
    <scope>NUCLEOTIDE SEQUENCE</scope>
    <source>
        <strain evidence="20">3651</strain>
        <tissue evidence="20">Leaf</tissue>
    </source>
</reference>
<evidence type="ECO:0000259" key="19">
    <source>
        <dbReference type="SMART" id="SM00768"/>
    </source>
</evidence>
<dbReference type="PANTHER" id="PTHR32227">
    <property type="entry name" value="GLUCAN ENDO-1,3-BETA-GLUCOSIDASE BG1-RELATED-RELATED"/>
    <property type="match status" value="1"/>
</dbReference>
<organism evidence="20 21">
    <name type="scientific">Sesamum alatum</name>
    <dbReference type="NCBI Taxonomy" id="300844"/>
    <lineage>
        <taxon>Eukaryota</taxon>
        <taxon>Viridiplantae</taxon>
        <taxon>Streptophyta</taxon>
        <taxon>Embryophyta</taxon>
        <taxon>Tracheophyta</taxon>
        <taxon>Spermatophyta</taxon>
        <taxon>Magnoliopsida</taxon>
        <taxon>eudicotyledons</taxon>
        <taxon>Gunneridae</taxon>
        <taxon>Pentapetalae</taxon>
        <taxon>asterids</taxon>
        <taxon>lamiids</taxon>
        <taxon>Lamiales</taxon>
        <taxon>Pedaliaceae</taxon>
        <taxon>Sesamum</taxon>
    </lineage>
</organism>
<keyword evidence="10" id="KW-0472">Membrane</keyword>
<dbReference type="EMBL" id="JACGWO010000003">
    <property type="protein sequence ID" value="KAK4432758.1"/>
    <property type="molecule type" value="Genomic_DNA"/>
</dbReference>
<evidence type="ECO:0000256" key="1">
    <source>
        <dbReference type="ARBA" id="ARBA00000382"/>
    </source>
</evidence>
<dbReference type="InterPro" id="IPR012946">
    <property type="entry name" value="X8"/>
</dbReference>
<keyword evidence="11" id="KW-1015">Disulfide bond</keyword>
<evidence type="ECO:0000256" key="5">
    <source>
        <dbReference type="ARBA" id="ARBA00022475"/>
    </source>
</evidence>
<keyword evidence="21" id="KW-1185">Reference proteome</keyword>
<keyword evidence="9" id="KW-0611">Plant defense</keyword>
<evidence type="ECO:0000256" key="15">
    <source>
        <dbReference type="PIRSR" id="PIRSR610708-1"/>
    </source>
</evidence>
<evidence type="ECO:0000256" key="4">
    <source>
        <dbReference type="ARBA" id="ARBA00012780"/>
    </source>
</evidence>
<comment type="catalytic activity">
    <reaction evidence="1">
        <text>Hydrolysis of (1-&gt;3)-beta-D-glucosidic linkages in (1-&gt;3)-beta-D-glucans.</text>
        <dbReference type="EC" id="3.2.1.39"/>
    </reaction>
</comment>
<keyword evidence="6" id="KW-0336">GPI-anchor</keyword>
<feature type="chain" id="PRO_5042067602" description="glucan endo-1,3-beta-D-glucosidase" evidence="18">
    <location>
        <begin position="22"/>
        <end position="746"/>
    </location>
</feature>
<keyword evidence="14 17" id="KW-0326">Glycosidase</keyword>
<dbReference type="Pfam" id="PF07983">
    <property type="entry name" value="X8"/>
    <property type="match status" value="1"/>
</dbReference>
<evidence type="ECO:0000313" key="20">
    <source>
        <dbReference type="EMBL" id="KAK4432758.1"/>
    </source>
</evidence>
<dbReference type="Gene3D" id="3.20.20.80">
    <property type="entry name" value="Glycosidases"/>
    <property type="match status" value="1"/>
</dbReference>
<dbReference type="PROSITE" id="PS00587">
    <property type="entry name" value="GLYCOSYL_HYDROL_F17"/>
    <property type="match status" value="1"/>
</dbReference>
<gene>
    <name evidence="20" type="ORF">Salat_1038000</name>
</gene>
<evidence type="ECO:0000313" key="21">
    <source>
        <dbReference type="Proteomes" id="UP001293254"/>
    </source>
</evidence>
<evidence type="ECO:0000256" key="6">
    <source>
        <dbReference type="ARBA" id="ARBA00022622"/>
    </source>
</evidence>
<dbReference type="FunFam" id="3.20.20.80:FF:000008">
    <property type="entry name" value="Glucan endo-1,3-beta-glucosidase 5"/>
    <property type="match status" value="1"/>
</dbReference>
<dbReference type="SMART" id="SM00768">
    <property type="entry name" value="X8"/>
    <property type="match status" value="1"/>
</dbReference>
<dbReference type="SUPFAM" id="SSF51445">
    <property type="entry name" value="(Trans)glycosidases"/>
    <property type="match status" value="1"/>
</dbReference>
<feature type="active site" description="Proton donor" evidence="15">
    <location>
        <position position="529"/>
    </location>
</feature>
<evidence type="ECO:0000256" key="10">
    <source>
        <dbReference type="ARBA" id="ARBA00023136"/>
    </source>
</evidence>
<proteinExistence type="inferred from homology"/>
<dbReference type="FunFam" id="1.20.58.1040:FF:000002">
    <property type="entry name" value="Glucan endo-1,3-beta-glucosidase 8"/>
    <property type="match status" value="1"/>
</dbReference>
<name>A0AAE1YMT8_9LAMI</name>
<feature type="domain" description="X8" evidence="19">
    <location>
        <begin position="360"/>
        <end position="445"/>
    </location>
</feature>
<dbReference type="GO" id="GO:0009264">
    <property type="term" value="P:deoxyribonucleotide catabolic process"/>
    <property type="evidence" value="ECO:0007669"/>
    <property type="project" value="InterPro"/>
</dbReference>
<evidence type="ECO:0000256" key="7">
    <source>
        <dbReference type="ARBA" id="ARBA00022729"/>
    </source>
</evidence>
<dbReference type="GO" id="GO:0098552">
    <property type="term" value="C:side of membrane"/>
    <property type="evidence" value="ECO:0007669"/>
    <property type="project" value="UniProtKB-KW"/>
</dbReference>
<dbReference type="InterPro" id="IPR044965">
    <property type="entry name" value="Glyco_hydro_17_plant"/>
</dbReference>
<dbReference type="Gene3D" id="1.20.58.1040">
    <property type="match status" value="1"/>
</dbReference>
<evidence type="ECO:0000256" key="8">
    <source>
        <dbReference type="ARBA" id="ARBA00022801"/>
    </source>
</evidence>
<dbReference type="InterPro" id="IPR010708">
    <property type="entry name" value="5'(3')-deoxyribonucleotidase"/>
</dbReference>
<comment type="caution">
    <text evidence="20">The sequence shown here is derived from an EMBL/GenBank/DDBJ whole genome shotgun (WGS) entry which is preliminary data.</text>
</comment>
<evidence type="ECO:0000256" key="12">
    <source>
        <dbReference type="ARBA" id="ARBA00023180"/>
    </source>
</evidence>
<dbReference type="InterPro" id="IPR017853">
    <property type="entry name" value="GH"/>
</dbReference>
<dbReference type="GO" id="GO:0008253">
    <property type="term" value="F:5'-nucleotidase activity"/>
    <property type="evidence" value="ECO:0007669"/>
    <property type="project" value="InterPro"/>
</dbReference>
<dbReference type="InterPro" id="IPR023214">
    <property type="entry name" value="HAD_sf"/>
</dbReference>
<dbReference type="GO" id="GO:0006952">
    <property type="term" value="P:defense response"/>
    <property type="evidence" value="ECO:0007669"/>
    <property type="project" value="UniProtKB-KW"/>
</dbReference>
<keyword evidence="7 18" id="KW-0732">Signal</keyword>
<dbReference type="Pfam" id="PF06941">
    <property type="entry name" value="NT5C"/>
    <property type="match status" value="1"/>
</dbReference>
<evidence type="ECO:0000256" key="18">
    <source>
        <dbReference type="SAM" id="SignalP"/>
    </source>
</evidence>
<dbReference type="GO" id="GO:0042973">
    <property type="term" value="F:glucan endo-1,3-beta-D-glucosidase activity"/>
    <property type="evidence" value="ECO:0007669"/>
    <property type="project" value="UniProtKB-EC"/>
</dbReference>
<dbReference type="EC" id="3.2.1.39" evidence="4"/>
<keyword evidence="12" id="KW-0325">Glycoprotein</keyword>
<dbReference type="Gene3D" id="3.40.50.1000">
    <property type="entry name" value="HAD superfamily/HAD-like"/>
    <property type="match status" value="1"/>
</dbReference>
<dbReference type="Pfam" id="PF00332">
    <property type="entry name" value="Glyco_hydro_17"/>
    <property type="match status" value="1"/>
</dbReference>
<dbReference type="GO" id="GO:0005975">
    <property type="term" value="P:carbohydrate metabolic process"/>
    <property type="evidence" value="ECO:0007669"/>
    <property type="project" value="InterPro"/>
</dbReference>
<evidence type="ECO:0000256" key="2">
    <source>
        <dbReference type="ARBA" id="ARBA00004609"/>
    </source>
</evidence>
<evidence type="ECO:0000256" key="14">
    <source>
        <dbReference type="ARBA" id="ARBA00023295"/>
    </source>
</evidence>
<evidence type="ECO:0000256" key="16">
    <source>
        <dbReference type="RuleBase" id="RU004335"/>
    </source>
</evidence>
<keyword evidence="8 17" id="KW-0378">Hydrolase</keyword>